<keyword evidence="10 11" id="KW-0012">Acyltransferase</keyword>
<dbReference type="OrthoDB" id="139172at2"/>
<accession>Q2SEQ0</accession>
<evidence type="ECO:0000256" key="9">
    <source>
        <dbReference type="ARBA" id="ARBA00023136"/>
    </source>
</evidence>
<dbReference type="KEGG" id="hch:HCH_04167"/>
<evidence type="ECO:0000256" key="10">
    <source>
        <dbReference type="ARBA" id="ARBA00023315"/>
    </source>
</evidence>
<dbReference type="EC" id="2.3.1.-" evidence="11"/>
<comment type="similarity">
    <text evidence="3 11">Belongs to the membrane-bound acyltransferase family.</text>
</comment>
<keyword evidence="5 11" id="KW-0808">Transferase</keyword>
<evidence type="ECO:0000256" key="7">
    <source>
        <dbReference type="ARBA" id="ARBA00022841"/>
    </source>
</evidence>
<evidence type="ECO:0000256" key="8">
    <source>
        <dbReference type="ARBA" id="ARBA00022989"/>
    </source>
</evidence>
<gene>
    <name evidence="12" type="ordered locus">HCH_04167</name>
</gene>
<dbReference type="PIRSF" id="PIRSF016636">
    <property type="entry name" value="AlgI_DltB"/>
    <property type="match status" value="1"/>
</dbReference>
<evidence type="ECO:0000256" key="11">
    <source>
        <dbReference type="PIRNR" id="PIRNR016636"/>
    </source>
</evidence>
<evidence type="ECO:0000313" key="12">
    <source>
        <dbReference type="EMBL" id="ABC30874.1"/>
    </source>
</evidence>
<evidence type="ECO:0000256" key="5">
    <source>
        <dbReference type="ARBA" id="ARBA00022679"/>
    </source>
</evidence>
<dbReference type="InterPro" id="IPR028362">
    <property type="entry name" value="AlgI"/>
</dbReference>
<dbReference type="Proteomes" id="UP000000238">
    <property type="component" value="Chromosome"/>
</dbReference>
<evidence type="ECO:0000256" key="1">
    <source>
        <dbReference type="ARBA" id="ARBA00004651"/>
    </source>
</evidence>
<name>Q2SEQ0_HAHCH</name>
<sequence>MPFNTYLFFIFFASVWIIYSSCNNWRLQKLILLAASYLFYSAWNPSFVLLLLFSTICDWYVAKGIFRAESKKKKQAYVWTTLLINLGLLGFFKYWNFLSENLSFLSGGLIHASSFDILLPMGISFYTFQTISYSIDVYRGKIKPATSFSDYALYVSFFPQLVAGPIVRANDFLPQCEKPKRASADQLGWGLCLVIFGVFQKVVLADSLFAPIVDTIYQSPEIYGQLETWVAVFAFSGQIFCDFSGYSTTAIGVALCFGFILPDNFKSPYGAVGVQDFWRRWHISLSTWLRDYVYVSMGGNRAGNARTYVNLMLTMLIGGLWHGASWMFVIWGGLHGIYLTVARYIQRSSSSDGSERTTGQKLLLAFFTFILVSVTWIFFRSQSMEECVQVVRNLFGNADATGKVDGLKMIYAFVGALALFFTHFALRERSIEALFTKLNPFMRAAFLSVCLVSLFLFASGDTRAFIYFQF</sequence>
<comment type="pathway">
    <text evidence="2 11">Glycan biosynthesis; alginate biosynthesis.</text>
</comment>
<dbReference type="InterPro" id="IPR024194">
    <property type="entry name" value="Ac/AlaTfrase_AlgI/DltB"/>
</dbReference>
<keyword evidence="7 11" id="KW-0016">Alginate biosynthesis</keyword>
<evidence type="ECO:0000256" key="4">
    <source>
        <dbReference type="ARBA" id="ARBA00022475"/>
    </source>
</evidence>
<dbReference type="PANTHER" id="PTHR13285:SF23">
    <property type="entry name" value="TEICHOIC ACID D-ALANYLTRANSFERASE"/>
    <property type="match status" value="1"/>
</dbReference>
<proteinExistence type="inferred from homology"/>
<dbReference type="eggNOG" id="COG1696">
    <property type="taxonomic scope" value="Bacteria"/>
</dbReference>
<evidence type="ECO:0000313" key="13">
    <source>
        <dbReference type="Proteomes" id="UP000000238"/>
    </source>
</evidence>
<organism evidence="12 13">
    <name type="scientific">Hahella chejuensis (strain KCTC 2396)</name>
    <dbReference type="NCBI Taxonomy" id="349521"/>
    <lineage>
        <taxon>Bacteria</taxon>
        <taxon>Pseudomonadati</taxon>
        <taxon>Pseudomonadota</taxon>
        <taxon>Gammaproteobacteria</taxon>
        <taxon>Oceanospirillales</taxon>
        <taxon>Hahellaceae</taxon>
        <taxon>Hahella</taxon>
    </lineage>
</organism>
<dbReference type="RefSeq" id="WP_011397941.1">
    <property type="nucleotide sequence ID" value="NC_007645.1"/>
</dbReference>
<dbReference type="GO" id="GO:0005886">
    <property type="term" value="C:plasma membrane"/>
    <property type="evidence" value="ECO:0007669"/>
    <property type="project" value="UniProtKB-SubCell"/>
</dbReference>
<dbReference type="InterPro" id="IPR004299">
    <property type="entry name" value="MBOAT_fam"/>
</dbReference>
<dbReference type="Pfam" id="PF03062">
    <property type="entry name" value="MBOAT"/>
    <property type="match status" value="1"/>
</dbReference>
<protein>
    <recommendedName>
        <fullName evidence="11">Probable alginate O-acetylase</fullName>
        <ecNumber evidence="11">2.3.1.-</ecNumber>
    </recommendedName>
</protein>
<dbReference type="STRING" id="349521.HCH_04167"/>
<keyword evidence="11" id="KW-0997">Cell inner membrane</keyword>
<dbReference type="HOGENOM" id="CLU_025255_0_1_6"/>
<keyword evidence="13" id="KW-1185">Reference proteome</keyword>
<dbReference type="AlphaFoldDB" id="Q2SEQ0"/>
<evidence type="ECO:0000256" key="6">
    <source>
        <dbReference type="ARBA" id="ARBA00022692"/>
    </source>
</evidence>
<evidence type="ECO:0000256" key="2">
    <source>
        <dbReference type="ARBA" id="ARBA00005182"/>
    </source>
</evidence>
<dbReference type="EMBL" id="CP000155">
    <property type="protein sequence ID" value="ABC30874.1"/>
    <property type="molecule type" value="Genomic_DNA"/>
</dbReference>
<dbReference type="PIRSF" id="PIRSF500217">
    <property type="entry name" value="AlgI"/>
    <property type="match status" value="1"/>
</dbReference>
<keyword evidence="4 11" id="KW-1003">Cell membrane</keyword>
<dbReference type="InterPro" id="IPR051085">
    <property type="entry name" value="MB_O-acyltransferase"/>
</dbReference>
<keyword evidence="6 11" id="KW-0812">Transmembrane</keyword>
<dbReference type="PANTHER" id="PTHR13285">
    <property type="entry name" value="ACYLTRANSFERASE"/>
    <property type="match status" value="1"/>
</dbReference>
<keyword evidence="9 11" id="KW-0472">Membrane</keyword>
<reference evidence="12 13" key="1">
    <citation type="journal article" date="2005" name="Nucleic Acids Res.">
        <title>Genomic blueprint of Hahella chejuensis, a marine microbe producing an algicidal agent.</title>
        <authorList>
            <person name="Jeong H."/>
            <person name="Yim J.H."/>
            <person name="Lee C."/>
            <person name="Choi S.-H."/>
            <person name="Park Y.K."/>
            <person name="Yoon S.H."/>
            <person name="Hur C.-G."/>
            <person name="Kang H.-Y."/>
            <person name="Kim D."/>
            <person name="Lee H.H."/>
            <person name="Park K.H."/>
            <person name="Park S.-H."/>
            <person name="Park H.-S."/>
            <person name="Lee H.K."/>
            <person name="Oh T.K."/>
            <person name="Kim J.F."/>
        </authorList>
    </citation>
    <scope>NUCLEOTIDE SEQUENCE [LARGE SCALE GENOMIC DNA]</scope>
    <source>
        <strain evidence="12 13">KCTC 2396</strain>
    </source>
</reference>
<dbReference type="GO" id="GO:0042121">
    <property type="term" value="P:alginic acid biosynthetic process"/>
    <property type="evidence" value="ECO:0007669"/>
    <property type="project" value="UniProtKB-UniRule"/>
</dbReference>
<dbReference type="GO" id="GO:0016746">
    <property type="term" value="F:acyltransferase activity"/>
    <property type="evidence" value="ECO:0007669"/>
    <property type="project" value="UniProtKB-KW"/>
</dbReference>
<comment type="subcellular location">
    <subcellularLocation>
        <location evidence="11">Cell inner membrane</location>
    </subcellularLocation>
    <subcellularLocation>
        <location evidence="1">Cell membrane</location>
        <topology evidence="1">Multi-pass membrane protein</topology>
    </subcellularLocation>
</comment>
<keyword evidence="8" id="KW-1133">Transmembrane helix</keyword>
<evidence type="ECO:0000256" key="3">
    <source>
        <dbReference type="ARBA" id="ARBA00010323"/>
    </source>
</evidence>
<dbReference type="UniPathway" id="UPA00286"/>